<evidence type="ECO:0000313" key="1">
    <source>
        <dbReference type="EMBL" id="ERK45395.1"/>
    </source>
</evidence>
<accession>U2P4J5</accession>
<dbReference type="AlphaFoldDB" id="U2P4J5"/>
<dbReference type="HOGENOM" id="CLU_2862063_0_0_9"/>
<dbReference type="Proteomes" id="UP000016644">
    <property type="component" value="Unassembled WGS sequence"/>
</dbReference>
<sequence length="64" mass="7184">MVKSYFLIEVAFLYIRYAFARSIANLPIALSITDTPNSIAVMVHLSAWPIRAILPPPLIQVEKV</sequence>
<proteinExistence type="predicted"/>
<evidence type="ECO:0000313" key="2">
    <source>
        <dbReference type="Proteomes" id="UP000016644"/>
    </source>
</evidence>
<gene>
    <name evidence="1" type="ORF">HMPREF0495_00317</name>
</gene>
<name>U2P4J5_LEVBR</name>
<dbReference type="EMBL" id="AWVK01000012">
    <property type="protein sequence ID" value="ERK45395.1"/>
    <property type="molecule type" value="Genomic_DNA"/>
</dbReference>
<reference evidence="1 2" key="1">
    <citation type="submission" date="2013-06" db="EMBL/GenBank/DDBJ databases">
        <authorList>
            <person name="Weinstock G."/>
            <person name="Sodergren E."/>
            <person name="Lobos E.A."/>
            <person name="Fulton L."/>
            <person name="Fulton R."/>
            <person name="Courtney L."/>
            <person name="Fronick C."/>
            <person name="O'Laughlin M."/>
            <person name="Godfrey J."/>
            <person name="Wilson R.M."/>
            <person name="Miner T."/>
            <person name="Farmer C."/>
            <person name="Delehaunty K."/>
            <person name="Cordes M."/>
            <person name="Minx P."/>
            <person name="Tomlinson C."/>
            <person name="Chen J."/>
            <person name="Wollam A."/>
            <person name="Pepin K.H."/>
            <person name="Bhonagiri V."/>
            <person name="Zhang X."/>
            <person name="Warren W."/>
            <person name="Mitreva M."/>
            <person name="Mardis E.R."/>
            <person name="Wilson R.K."/>
        </authorList>
    </citation>
    <scope>NUCLEOTIDE SEQUENCE [LARGE SCALE GENOMIC DNA]</scope>
    <source>
        <strain evidence="1 2">ATCC 14869</strain>
    </source>
</reference>
<comment type="caution">
    <text evidence="1">The sequence shown here is derived from an EMBL/GenBank/DDBJ whole genome shotgun (WGS) entry which is preliminary data.</text>
</comment>
<protein>
    <submittedName>
        <fullName evidence="1">Uncharacterized protein</fullName>
    </submittedName>
</protein>
<organism evidence="1 2">
    <name type="scientific">Levilactobacillus brevis ATCC 14869 = DSM 20054</name>
    <dbReference type="NCBI Taxonomy" id="649758"/>
    <lineage>
        <taxon>Bacteria</taxon>
        <taxon>Bacillati</taxon>
        <taxon>Bacillota</taxon>
        <taxon>Bacilli</taxon>
        <taxon>Lactobacillales</taxon>
        <taxon>Lactobacillaceae</taxon>
        <taxon>Levilactobacillus</taxon>
    </lineage>
</organism>